<dbReference type="RefSeq" id="XP_009172080.1">
    <property type="nucleotide sequence ID" value="XM_009173816.1"/>
</dbReference>
<dbReference type="Proteomes" id="UP000054324">
    <property type="component" value="Unassembled WGS sequence"/>
</dbReference>
<dbReference type="EMBL" id="KL596820">
    <property type="protein sequence ID" value="KER24172.1"/>
    <property type="molecule type" value="Genomic_DNA"/>
</dbReference>
<sequence>MHTILDGAAVGADYDTQLDEFEGVVQSAQHRNGYAVVFTEVAGASGQHDLFATAVAAAAVADAPPLA</sequence>
<evidence type="ECO:0000313" key="1">
    <source>
        <dbReference type="EMBL" id="KER24172.1"/>
    </source>
</evidence>
<dbReference type="GeneID" id="20322288"/>
<evidence type="ECO:0000313" key="2">
    <source>
        <dbReference type="Proteomes" id="UP000054324"/>
    </source>
</evidence>
<dbReference type="CTD" id="20322288"/>
<keyword evidence="2" id="KW-1185">Reference proteome</keyword>
<organism evidence="1 2">
    <name type="scientific">Opisthorchis viverrini</name>
    <name type="common">Southeast Asian liver fluke</name>
    <dbReference type="NCBI Taxonomy" id="6198"/>
    <lineage>
        <taxon>Eukaryota</taxon>
        <taxon>Metazoa</taxon>
        <taxon>Spiralia</taxon>
        <taxon>Lophotrochozoa</taxon>
        <taxon>Platyhelminthes</taxon>
        <taxon>Trematoda</taxon>
        <taxon>Digenea</taxon>
        <taxon>Opisthorchiida</taxon>
        <taxon>Opisthorchiata</taxon>
        <taxon>Opisthorchiidae</taxon>
        <taxon>Opisthorchis</taxon>
    </lineage>
</organism>
<name>A0A074ZEX5_OPIVI</name>
<proteinExistence type="predicted"/>
<protein>
    <submittedName>
        <fullName evidence="1">Uncharacterized protein</fullName>
    </submittedName>
</protein>
<accession>A0A074ZEX5</accession>
<gene>
    <name evidence="1" type="ORF">T265_08109</name>
</gene>
<reference evidence="1 2" key="1">
    <citation type="submission" date="2013-11" db="EMBL/GenBank/DDBJ databases">
        <title>Opisthorchis viverrini - life in the bile duct.</title>
        <authorList>
            <person name="Young N.D."/>
            <person name="Nagarajan N."/>
            <person name="Lin S.J."/>
            <person name="Korhonen P.K."/>
            <person name="Jex A.R."/>
            <person name="Hall R.S."/>
            <person name="Safavi-Hemami H."/>
            <person name="Kaewkong W."/>
            <person name="Bertrand D."/>
            <person name="Gao S."/>
            <person name="Seet Q."/>
            <person name="Wongkham S."/>
            <person name="Teh B.T."/>
            <person name="Wongkham C."/>
            <person name="Intapan P.M."/>
            <person name="Maleewong W."/>
            <person name="Yang X."/>
            <person name="Hu M."/>
            <person name="Wang Z."/>
            <person name="Hofmann A."/>
            <person name="Sternberg P.W."/>
            <person name="Tan P."/>
            <person name="Wang J."/>
            <person name="Gasser R.B."/>
        </authorList>
    </citation>
    <scope>NUCLEOTIDE SEQUENCE [LARGE SCALE GENOMIC DNA]</scope>
</reference>
<dbReference type="KEGG" id="ovi:T265_08109"/>
<dbReference type="AlphaFoldDB" id="A0A074ZEX5"/>